<dbReference type="SMART" id="SM00421">
    <property type="entry name" value="HTH_LUXR"/>
    <property type="match status" value="1"/>
</dbReference>
<feature type="domain" description="Response regulatory" evidence="5">
    <location>
        <begin position="2"/>
        <end position="118"/>
    </location>
</feature>
<evidence type="ECO:0000259" key="4">
    <source>
        <dbReference type="PROSITE" id="PS50043"/>
    </source>
</evidence>
<dbReference type="EMBL" id="NJGV01000039">
    <property type="protein sequence ID" value="OWY31836.1"/>
    <property type="molecule type" value="Genomic_DNA"/>
</dbReference>
<dbReference type="InterPro" id="IPR011006">
    <property type="entry name" value="CheY-like_superfamily"/>
</dbReference>
<keyword evidence="7" id="KW-1185">Reference proteome</keyword>
<dbReference type="PROSITE" id="PS50110">
    <property type="entry name" value="RESPONSE_REGULATORY"/>
    <property type="match status" value="1"/>
</dbReference>
<dbReference type="Pfam" id="PF00072">
    <property type="entry name" value="Response_reg"/>
    <property type="match status" value="1"/>
</dbReference>
<dbReference type="PANTHER" id="PTHR43214:SF43">
    <property type="entry name" value="TWO-COMPONENT RESPONSE REGULATOR"/>
    <property type="match status" value="1"/>
</dbReference>
<dbReference type="InterPro" id="IPR000792">
    <property type="entry name" value="Tscrpt_reg_LuxR_C"/>
</dbReference>
<dbReference type="AlphaFoldDB" id="A0A225SLA0"/>
<accession>A0A225SLA0</accession>
<dbReference type="InterPro" id="IPR001789">
    <property type="entry name" value="Sig_transdc_resp-reg_receiver"/>
</dbReference>
<organism evidence="6 7">
    <name type="scientific">Herbaspirillum aquaticum</name>
    <dbReference type="NCBI Taxonomy" id="568783"/>
    <lineage>
        <taxon>Bacteria</taxon>
        <taxon>Pseudomonadati</taxon>
        <taxon>Pseudomonadota</taxon>
        <taxon>Betaproteobacteria</taxon>
        <taxon>Burkholderiales</taxon>
        <taxon>Oxalobacteraceae</taxon>
        <taxon>Herbaspirillum</taxon>
    </lineage>
</organism>
<keyword evidence="1 3" id="KW-0597">Phosphoprotein</keyword>
<evidence type="ECO:0000313" key="6">
    <source>
        <dbReference type="EMBL" id="OWY31836.1"/>
    </source>
</evidence>
<dbReference type="SMART" id="SM00448">
    <property type="entry name" value="REC"/>
    <property type="match status" value="1"/>
</dbReference>
<evidence type="ECO:0000256" key="3">
    <source>
        <dbReference type="PROSITE-ProRule" id="PRU00169"/>
    </source>
</evidence>
<dbReference type="InterPro" id="IPR058245">
    <property type="entry name" value="NreC/VraR/RcsB-like_REC"/>
</dbReference>
<dbReference type="PRINTS" id="PR00038">
    <property type="entry name" value="HTHLUXR"/>
</dbReference>
<feature type="domain" description="HTH luxR-type" evidence="4">
    <location>
        <begin position="143"/>
        <end position="208"/>
    </location>
</feature>
<gene>
    <name evidence="6" type="ORF">CEJ45_24090</name>
</gene>
<dbReference type="GO" id="GO:0000160">
    <property type="term" value="P:phosphorelay signal transduction system"/>
    <property type="evidence" value="ECO:0007669"/>
    <property type="project" value="InterPro"/>
</dbReference>
<proteinExistence type="predicted"/>
<keyword evidence="2 6" id="KW-0238">DNA-binding</keyword>
<dbReference type="RefSeq" id="WP_088757509.1">
    <property type="nucleotide sequence ID" value="NZ_NJGV01000039.1"/>
</dbReference>
<reference evidence="6 7" key="1">
    <citation type="journal article" date="2010" name="Int. J. Syst. Evol. Microbiol.">
        <title>Reclassification of Herbaspirillum putei as a later heterotypic synonym of Herbaspirillum huttiense, with the description of H. huttiense subsp. huttiense subsp. nov. and H. huttiense subsp. putei subsp. nov., comb. nov., and description of Herbaspirillum aquaticum sp. nov.</title>
        <authorList>
            <person name="Dobritsa A.P."/>
            <person name="Reddy M.C."/>
            <person name="Samadpour M."/>
        </authorList>
    </citation>
    <scope>NUCLEOTIDE SEQUENCE [LARGE SCALE GENOMIC DNA]</scope>
    <source>
        <strain evidence="6 7">IEH 4430</strain>
    </source>
</reference>
<dbReference type="CDD" id="cd06170">
    <property type="entry name" value="LuxR_C_like"/>
    <property type="match status" value="1"/>
</dbReference>
<dbReference type="GO" id="GO:0006355">
    <property type="term" value="P:regulation of DNA-templated transcription"/>
    <property type="evidence" value="ECO:0007669"/>
    <property type="project" value="InterPro"/>
</dbReference>
<dbReference type="GO" id="GO:0003677">
    <property type="term" value="F:DNA binding"/>
    <property type="evidence" value="ECO:0007669"/>
    <property type="project" value="UniProtKB-KW"/>
</dbReference>
<dbReference type="Pfam" id="PF00196">
    <property type="entry name" value="GerE"/>
    <property type="match status" value="1"/>
</dbReference>
<dbReference type="InterPro" id="IPR039420">
    <property type="entry name" value="WalR-like"/>
</dbReference>
<dbReference type="Gene3D" id="3.40.50.2300">
    <property type="match status" value="1"/>
</dbReference>
<name>A0A225SLA0_9BURK</name>
<dbReference type="SUPFAM" id="SSF52172">
    <property type="entry name" value="CheY-like"/>
    <property type="match status" value="1"/>
</dbReference>
<dbReference type="PROSITE" id="PS50043">
    <property type="entry name" value="HTH_LUXR_2"/>
    <property type="match status" value="1"/>
</dbReference>
<comment type="caution">
    <text evidence="6">The sequence shown here is derived from an EMBL/GenBank/DDBJ whole genome shotgun (WGS) entry which is preliminary data.</text>
</comment>
<dbReference type="Proteomes" id="UP000214747">
    <property type="component" value="Unassembled WGS sequence"/>
</dbReference>
<sequence length="221" mass="24671">MRILLADDQPILRMGLMALLCQVGKHVVFHEADTHPDVLSIATQHSPHIAVMDLSLSGIFTFDLIKNLRKHAPRTPVLVVSMQDEMLYAERALKAGARGYAMKNWSSQTLLQAVRAVSQGKIWVSEQFQNRVIEKMMTGSEITAQGISTLSDRELMVFRMIGSGLKKSDIARKLNLSPNTVETYRSHIKQKLGVETGAELSRIAFLQLQEEQLPPNYSATA</sequence>
<protein>
    <submittedName>
        <fullName evidence="6">DNA-binding response regulator</fullName>
    </submittedName>
</protein>
<evidence type="ECO:0000259" key="5">
    <source>
        <dbReference type="PROSITE" id="PS50110"/>
    </source>
</evidence>
<dbReference type="CDD" id="cd17535">
    <property type="entry name" value="REC_NarL-like"/>
    <property type="match status" value="1"/>
</dbReference>
<evidence type="ECO:0000313" key="7">
    <source>
        <dbReference type="Proteomes" id="UP000214747"/>
    </source>
</evidence>
<dbReference type="InterPro" id="IPR016032">
    <property type="entry name" value="Sig_transdc_resp-reg_C-effctor"/>
</dbReference>
<dbReference type="PANTHER" id="PTHR43214">
    <property type="entry name" value="TWO-COMPONENT RESPONSE REGULATOR"/>
    <property type="match status" value="1"/>
</dbReference>
<evidence type="ECO:0000256" key="2">
    <source>
        <dbReference type="ARBA" id="ARBA00023125"/>
    </source>
</evidence>
<evidence type="ECO:0000256" key="1">
    <source>
        <dbReference type="ARBA" id="ARBA00022553"/>
    </source>
</evidence>
<feature type="modified residue" description="4-aspartylphosphate" evidence="3">
    <location>
        <position position="53"/>
    </location>
</feature>
<dbReference type="SUPFAM" id="SSF46894">
    <property type="entry name" value="C-terminal effector domain of the bipartite response regulators"/>
    <property type="match status" value="1"/>
</dbReference>